<gene>
    <name evidence="1" type="ORF">BFJ69_g10574</name>
</gene>
<dbReference type="AlphaFoldDB" id="A0A420MV84"/>
<evidence type="ECO:0000313" key="1">
    <source>
        <dbReference type="EMBL" id="RKK71930.1"/>
    </source>
</evidence>
<reference evidence="1 2" key="1">
    <citation type="journal article" date="2018" name="Sci. Rep.">
        <title>Characterisation of pathogen-specific regions and novel effector candidates in Fusarium oxysporum f. sp. cepae.</title>
        <authorList>
            <person name="Armitage A.D."/>
            <person name="Taylor A."/>
            <person name="Sobczyk M.K."/>
            <person name="Baxter L."/>
            <person name="Greenfield B.P."/>
            <person name="Bates H.J."/>
            <person name="Wilson F."/>
            <person name="Jackson A.C."/>
            <person name="Ott S."/>
            <person name="Harrison R.J."/>
            <person name="Clarkson J.P."/>
        </authorList>
    </citation>
    <scope>NUCLEOTIDE SEQUENCE [LARGE SCALE GENOMIC DNA]</scope>
    <source>
        <strain evidence="1 2">Fo_A13</strain>
    </source>
</reference>
<comment type="caution">
    <text evidence="1">The sequence shown here is derived from an EMBL/GenBank/DDBJ whole genome shotgun (WGS) entry which is preliminary data.</text>
</comment>
<dbReference type="Proteomes" id="UP000285084">
    <property type="component" value="Unassembled WGS sequence"/>
</dbReference>
<evidence type="ECO:0000313" key="2">
    <source>
        <dbReference type="Proteomes" id="UP000285084"/>
    </source>
</evidence>
<protein>
    <submittedName>
        <fullName evidence="1">Uncharacterized protein</fullName>
    </submittedName>
</protein>
<proteinExistence type="predicted"/>
<accession>A0A420MV84</accession>
<dbReference type="EMBL" id="MRCX01000106">
    <property type="protein sequence ID" value="RKK71930.1"/>
    <property type="molecule type" value="Genomic_DNA"/>
</dbReference>
<name>A0A420MV84_FUSOX</name>
<sequence>MLLFEIKDNLAPRIGRIIGTCDETRNSEDIASDELKKKIFDQHFGLYVLISTIHSCYNRALNSNGLRQGEVQGVKVAQCLRVLINTVSHANPTDNLDAESFLSLKNRRDDIANGCRDGSPA</sequence>
<organism evidence="1 2">
    <name type="scientific">Fusarium oxysporum</name>
    <name type="common">Fusarium vascular wilt</name>
    <dbReference type="NCBI Taxonomy" id="5507"/>
    <lineage>
        <taxon>Eukaryota</taxon>
        <taxon>Fungi</taxon>
        <taxon>Dikarya</taxon>
        <taxon>Ascomycota</taxon>
        <taxon>Pezizomycotina</taxon>
        <taxon>Sordariomycetes</taxon>
        <taxon>Hypocreomycetidae</taxon>
        <taxon>Hypocreales</taxon>
        <taxon>Nectriaceae</taxon>
        <taxon>Fusarium</taxon>
        <taxon>Fusarium oxysporum species complex</taxon>
    </lineage>
</organism>